<comment type="caution">
    <text evidence="1">The sequence shown here is derived from an EMBL/GenBank/DDBJ whole genome shotgun (WGS) entry which is preliminary data.</text>
</comment>
<sequence>MTEPSSGAAASKDFAFEQIAEALKADILSGEYAVGDSLPSEMKKPRPMASFSEFHSFAQWAWKAGRQPGGLVVSMQWQIADALDE</sequence>
<evidence type="ECO:0000313" key="2">
    <source>
        <dbReference type="Proteomes" id="UP000235598"/>
    </source>
</evidence>
<reference evidence="1 2" key="1">
    <citation type="submission" date="2017-09" db="EMBL/GenBank/DDBJ databases">
        <title>Bacterial strain isolated from the female urinary microbiota.</title>
        <authorList>
            <person name="Thomas-White K."/>
            <person name="Kumar N."/>
            <person name="Forster S."/>
            <person name="Putonti C."/>
            <person name="Lawley T."/>
            <person name="Wolfe A.J."/>
        </authorList>
    </citation>
    <scope>NUCLEOTIDE SEQUENCE [LARGE SCALE GENOMIC DNA]</scope>
    <source>
        <strain evidence="1 2">UMB1301</strain>
    </source>
</reference>
<organism evidence="1 2">
    <name type="scientific">Brevibacterium paucivorans</name>
    <dbReference type="NCBI Taxonomy" id="170994"/>
    <lineage>
        <taxon>Bacteria</taxon>
        <taxon>Bacillati</taxon>
        <taxon>Actinomycetota</taxon>
        <taxon>Actinomycetes</taxon>
        <taxon>Micrococcales</taxon>
        <taxon>Brevibacteriaceae</taxon>
        <taxon>Brevibacterium</taxon>
    </lineage>
</organism>
<dbReference type="AlphaFoldDB" id="A0A2N6VK37"/>
<dbReference type="InterPro" id="IPR036388">
    <property type="entry name" value="WH-like_DNA-bd_sf"/>
</dbReference>
<proteinExistence type="predicted"/>
<protein>
    <submittedName>
        <fullName evidence="1">Uncharacterized protein</fullName>
    </submittedName>
</protein>
<evidence type="ECO:0000313" key="1">
    <source>
        <dbReference type="EMBL" id="PMD04457.1"/>
    </source>
</evidence>
<dbReference type="Gene3D" id="1.10.10.10">
    <property type="entry name" value="Winged helix-like DNA-binding domain superfamily/Winged helix DNA-binding domain"/>
    <property type="match status" value="1"/>
</dbReference>
<dbReference type="Proteomes" id="UP000235598">
    <property type="component" value="Unassembled WGS sequence"/>
</dbReference>
<dbReference type="EMBL" id="PNHK01000051">
    <property type="protein sequence ID" value="PMD04457.1"/>
    <property type="molecule type" value="Genomic_DNA"/>
</dbReference>
<accession>A0A2N6VK37</accession>
<name>A0A2N6VK37_9MICO</name>
<feature type="non-terminal residue" evidence="1">
    <location>
        <position position="85"/>
    </location>
</feature>
<gene>
    <name evidence="1" type="ORF">CJ199_11965</name>
</gene>